<name>A0A356LDE8_9BURK</name>
<proteinExistence type="inferred from homology"/>
<dbReference type="PANTHER" id="PTHR42928:SF5">
    <property type="entry name" value="BLR1237 PROTEIN"/>
    <property type="match status" value="1"/>
</dbReference>
<dbReference type="Proteomes" id="UP000264036">
    <property type="component" value="Unassembled WGS sequence"/>
</dbReference>
<dbReference type="CDD" id="cd07012">
    <property type="entry name" value="PBP2_Bug_TTT"/>
    <property type="match status" value="1"/>
</dbReference>
<sequence>MGYLHDKPVRLVVPFSPGGGTDILARQLADELNKGERWNVVVENRPEGNGAIALSAVARGKPDGHEIILALRENIAIMPLLQPKTSFNALDDFTSIAHVADSPMILVSGANSKYQNIGQLLDTAKNQPGTVTFGTSGKGSMSHLLLAMLKKSAGTQMNHVPYKGSNPALTDLVGGHVDVVGGSIGSAKSFLDGKRVVPLAVSSSERVQAYPDVPTIAEQGYADFNVVTWYGIFGPKRMSKDVVDTINAAINKALENPTFRETLKQQGMVPQTGPAADFDKLFRDDYQALESQLKDLDMQ</sequence>
<dbReference type="EMBL" id="DOEK01000010">
    <property type="protein sequence ID" value="HBP28972.1"/>
    <property type="molecule type" value="Genomic_DNA"/>
</dbReference>
<protein>
    <submittedName>
        <fullName evidence="2">LacI family transcriptional regulator</fullName>
    </submittedName>
</protein>
<dbReference type="InterPro" id="IPR042100">
    <property type="entry name" value="Bug_dom1"/>
</dbReference>
<comment type="caution">
    <text evidence="2">The sequence shown here is derived from an EMBL/GenBank/DDBJ whole genome shotgun (WGS) entry which is preliminary data.</text>
</comment>
<comment type="similarity">
    <text evidence="1">Belongs to the UPF0065 (bug) family.</text>
</comment>
<dbReference type="SUPFAM" id="SSF53850">
    <property type="entry name" value="Periplasmic binding protein-like II"/>
    <property type="match status" value="1"/>
</dbReference>
<dbReference type="InterPro" id="IPR005064">
    <property type="entry name" value="BUG"/>
</dbReference>
<evidence type="ECO:0000256" key="1">
    <source>
        <dbReference type="ARBA" id="ARBA00006987"/>
    </source>
</evidence>
<dbReference type="PANTHER" id="PTHR42928">
    <property type="entry name" value="TRICARBOXYLATE-BINDING PROTEIN"/>
    <property type="match status" value="1"/>
</dbReference>
<dbReference type="Gene3D" id="3.40.190.150">
    <property type="entry name" value="Bordetella uptake gene, domain 1"/>
    <property type="match status" value="1"/>
</dbReference>
<dbReference type="PIRSF" id="PIRSF017082">
    <property type="entry name" value="YflP"/>
    <property type="match status" value="1"/>
</dbReference>
<gene>
    <name evidence="2" type="ORF">DD666_06095</name>
</gene>
<evidence type="ECO:0000313" key="2">
    <source>
        <dbReference type="EMBL" id="HBP28972.1"/>
    </source>
</evidence>
<dbReference type="Pfam" id="PF03401">
    <property type="entry name" value="TctC"/>
    <property type="match status" value="1"/>
</dbReference>
<reference evidence="2 3" key="1">
    <citation type="journal article" date="2018" name="Nat. Biotechnol.">
        <title>A standardized bacterial taxonomy based on genome phylogeny substantially revises the tree of life.</title>
        <authorList>
            <person name="Parks D.H."/>
            <person name="Chuvochina M."/>
            <person name="Waite D.W."/>
            <person name="Rinke C."/>
            <person name="Skarshewski A."/>
            <person name="Chaumeil P.A."/>
            <person name="Hugenholtz P."/>
        </authorList>
    </citation>
    <scope>NUCLEOTIDE SEQUENCE [LARGE SCALE GENOMIC DNA]</scope>
    <source>
        <strain evidence="2">UBA10707</strain>
    </source>
</reference>
<dbReference type="AlphaFoldDB" id="A0A356LDE8"/>
<accession>A0A356LDE8</accession>
<dbReference type="Gene3D" id="3.40.190.10">
    <property type="entry name" value="Periplasmic binding protein-like II"/>
    <property type="match status" value="1"/>
</dbReference>
<organism evidence="2 3">
    <name type="scientific">Advenella kashmirensis</name>
    <dbReference type="NCBI Taxonomy" id="310575"/>
    <lineage>
        <taxon>Bacteria</taxon>
        <taxon>Pseudomonadati</taxon>
        <taxon>Pseudomonadota</taxon>
        <taxon>Betaproteobacteria</taxon>
        <taxon>Burkholderiales</taxon>
        <taxon>Alcaligenaceae</taxon>
    </lineage>
</organism>
<evidence type="ECO:0000313" key="3">
    <source>
        <dbReference type="Proteomes" id="UP000264036"/>
    </source>
</evidence>